<protein>
    <recommendedName>
        <fullName evidence="3">SGNH/GDSL hydrolase family protein</fullName>
    </recommendedName>
</protein>
<proteinExistence type="predicted"/>
<accession>A0ABV3BN67</accession>
<dbReference type="RefSeq" id="WP_359349666.1">
    <property type="nucleotide sequence ID" value="NZ_JBEYXV010000008.1"/>
</dbReference>
<keyword evidence="2" id="KW-1185">Reference proteome</keyword>
<gene>
    <name evidence="1" type="ORF">ABZ921_17695</name>
</gene>
<organism evidence="1 2">
    <name type="scientific">Streptomyces atriruber</name>
    <dbReference type="NCBI Taxonomy" id="545121"/>
    <lineage>
        <taxon>Bacteria</taxon>
        <taxon>Bacillati</taxon>
        <taxon>Actinomycetota</taxon>
        <taxon>Actinomycetes</taxon>
        <taxon>Kitasatosporales</taxon>
        <taxon>Streptomycetaceae</taxon>
        <taxon>Streptomyces</taxon>
    </lineage>
</organism>
<reference evidence="1 2" key="1">
    <citation type="submission" date="2024-06" db="EMBL/GenBank/DDBJ databases">
        <title>The Natural Products Discovery Center: Release of the First 8490 Sequenced Strains for Exploring Actinobacteria Biosynthetic Diversity.</title>
        <authorList>
            <person name="Kalkreuter E."/>
            <person name="Kautsar S.A."/>
            <person name="Yang D."/>
            <person name="Bader C.D."/>
            <person name="Teijaro C.N."/>
            <person name="Fluegel L."/>
            <person name="Davis C.M."/>
            <person name="Simpson J.R."/>
            <person name="Lauterbach L."/>
            <person name="Steele A.D."/>
            <person name="Gui C."/>
            <person name="Meng S."/>
            <person name="Li G."/>
            <person name="Viehrig K."/>
            <person name="Ye F."/>
            <person name="Su P."/>
            <person name="Kiefer A.F."/>
            <person name="Nichols A."/>
            <person name="Cepeda A.J."/>
            <person name="Yan W."/>
            <person name="Fan B."/>
            <person name="Jiang Y."/>
            <person name="Adhikari A."/>
            <person name="Zheng C.-J."/>
            <person name="Schuster L."/>
            <person name="Cowan T.M."/>
            <person name="Smanski M.J."/>
            <person name="Chevrette M.G."/>
            <person name="De Carvalho L.P.S."/>
            <person name="Shen B."/>
        </authorList>
    </citation>
    <scope>NUCLEOTIDE SEQUENCE [LARGE SCALE GENOMIC DNA]</scope>
    <source>
        <strain evidence="1 2">NPDC046838</strain>
    </source>
</reference>
<evidence type="ECO:0000313" key="1">
    <source>
        <dbReference type="EMBL" id="MEU6822461.1"/>
    </source>
</evidence>
<sequence>MLVSAAVLALVQCGGGSSGDDAGDGPGPRDHGNLTDLVGAYTAGFSADSGYRRPSRADRRTVAEGVALLLDGRRSRAERRLSDVDLTVRTVTDRAAGRRYAEISDRSEDGTAPRGWGRVYIDLDTPVRWSVQVPHPVADRNTERLGAELMRRSPGGVLVLAGAHRDAGRGDAADVAHRKDTVFHAVCDELVRRGLPGLQLHGMTDDAAPEHDVVASTGRGREAVTEGRALADALRRRDYDVCRAWARPCPLEGRDNTQGRSAAAHDVPFLHIEFAPRLRERRGDVRSVVGALATVTRTWQRS</sequence>
<comment type="caution">
    <text evidence="1">The sequence shown here is derived from an EMBL/GenBank/DDBJ whole genome shotgun (WGS) entry which is preliminary data.</text>
</comment>
<evidence type="ECO:0008006" key="3">
    <source>
        <dbReference type="Google" id="ProtNLM"/>
    </source>
</evidence>
<dbReference type="Proteomes" id="UP001551176">
    <property type="component" value="Unassembled WGS sequence"/>
</dbReference>
<evidence type="ECO:0000313" key="2">
    <source>
        <dbReference type="Proteomes" id="UP001551176"/>
    </source>
</evidence>
<dbReference type="EMBL" id="JBEYXV010000008">
    <property type="protein sequence ID" value="MEU6822461.1"/>
    <property type="molecule type" value="Genomic_DNA"/>
</dbReference>
<name>A0ABV3BN67_9ACTN</name>